<proteinExistence type="predicted"/>
<evidence type="ECO:0000256" key="3">
    <source>
        <dbReference type="ARBA" id="ARBA00022723"/>
    </source>
</evidence>
<dbReference type="SUPFAM" id="SSF46626">
    <property type="entry name" value="Cytochrome c"/>
    <property type="match status" value="2"/>
</dbReference>
<dbReference type="EMBL" id="JBHRTR010000031">
    <property type="protein sequence ID" value="MFC3229076.1"/>
    <property type="molecule type" value="Genomic_DNA"/>
</dbReference>
<evidence type="ECO:0000256" key="8">
    <source>
        <dbReference type="PROSITE-ProRule" id="PRU00433"/>
    </source>
</evidence>
<dbReference type="RefSeq" id="WP_379902938.1">
    <property type="nucleotide sequence ID" value="NZ_JBHRTR010000031.1"/>
</dbReference>
<protein>
    <submittedName>
        <fullName evidence="11">Cytochrome-c peroxidase</fullName>
    </submittedName>
</protein>
<evidence type="ECO:0000259" key="10">
    <source>
        <dbReference type="PROSITE" id="PS51007"/>
    </source>
</evidence>
<evidence type="ECO:0000313" key="11">
    <source>
        <dbReference type="EMBL" id="MFC3229076.1"/>
    </source>
</evidence>
<evidence type="ECO:0000256" key="1">
    <source>
        <dbReference type="ARBA" id="ARBA00004418"/>
    </source>
</evidence>
<reference evidence="12" key="1">
    <citation type="journal article" date="2019" name="Int. J. Syst. Evol. Microbiol.">
        <title>The Global Catalogue of Microorganisms (GCM) 10K type strain sequencing project: providing services to taxonomists for standard genome sequencing and annotation.</title>
        <authorList>
            <consortium name="The Broad Institute Genomics Platform"/>
            <consortium name="The Broad Institute Genome Sequencing Center for Infectious Disease"/>
            <person name="Wu L."/>
            <person name="Ma J."/>
        </authorList>
    </citation>
    <scope>NUCLEOTIDE SEQUENCE [LARGE SCALE GENOMIC DNA]</scope>
    <source>
        <strain evidence="12">KCTC 42964</strain>
    </source>
</reference>
<feature type="chain" id="PRO_5045691296" evidence="9">
    <location>
        <begin position="28"/>
        <end position="342"/>
    </location>
</feature>
<dbReference type="PROSITE" id="PS51007">
    <property type="entry name" value="CYTC"/>
    <property type="match status" value="2"/>
</dbReference>
<organism evidence="11 12">
    <name type="scientific">Marinibaculum pumilum</name>
    <dbReference type="NCBI Taxonomy" id="1766165"/>
    <lineage>
        <taxon>Bacteria</taxon>
        <taxon>Pseudomonadati</taxon>
        <taxon>Pseudomonadota</taxon>
        <taxon>Alphaproteobacteria</taxon>
        <taxon>Rhodospirillales</taxon>
        <taxon>Rhodospirillaceae</taxon>
        <taxon>Marinibaculum</taxon>
    </lineage>
</organism>
<evidence type="ECO:0000256" key="2">
    <source>
        <dbReference type="ARBA" id="ARBA00022617"/>
    </source>
</evidence>
<evidence type="ECO:0000256" key="4">
    <source>
        <dbReference type="ARBA" id="ARBA00022729"/>
    </source>
</evidence>
<keyword evidence="6" id="KW-0560">Oxidoreductase</keyword>
<dbReference type="InterPro" id="IPR026259">
    <property type="entry name" value="MauG/Cytc_peroxidase"/>
</dbReference>
<name>A0ABV7L335_9PROT</name>
<keyword evidence="11" id="KW-0575">Peroxidase</keyword>
<evidence type="ECO:0000256" key="5">
    <source>
        <dbReference type="ARBA" id="ARBA00022764"/>
    </source>
</evidence>
<dbReference type="InterPro" id="IPR009056">
    <property type="entry name" value="Cyt_c-like_dom"/>
</dbReference>
<dbReference type="Pfam" id="PF03150">
    <property type="entry name" value="CCP_MauG"/>
    <property type="match status" value="1"/>
</dbReference>
<comment type="subcellular location">
    <subcellularLocation>
        <location evidence="1">Periplasm</location>
    </subcellularLocation>
</comment>
<gene>
    <name evidence="11" type="ORF">ACFOGJ_17655</name>
</gene>
<dbReference type="InterPro" id="IPR004852">
    <property type="entry name" value="Di-haem_cyt_c_peroxidsae"/>
</dbReference>
<dbReference type="PANTHER" id="PTHR30600">
    <property type="entry name" value="CYTOCHROME C PEROXIDASE-RELATED"/>
    <property type="match status" value="1"/>
</dbReference>
<sequence>MGPTKATIFALAAAAFFAAVTVHPAIAEDVTVPQEMKDAYQRPDHIPFPEENPYSPQKVALGKLLYFDTRLSGSNMLACSSCHNPGYGWQDGLPKGVGHEMAELPRRTPTILNGAWGSIFFWDGRAGTLEEQALGPITAEKEMNQDLDQLVDELEAIQGYRARFGEAFPGQGITPDTIVQAIATYERTVIASRAPFDDWIDGDEEAIPDSAKRGFVVFNTKARCNLCHSGWNFSDDSFHDIGLADEDPGRGKFLPDIPTMQHAFKTPGLRDLARRAPFMHDGSLLTLDEVVTHYESGGIQRPSLSPEMQPLRLTAAERDDLMAFLGTLTGDLAPVVLPVLPR</sequence>
<keyword evidence="4 9" id="KW-0732">Signal</keyword>
<dbReference type="InterPro" id="IPR051395">
    <property type="entry name" value="Cytochrome_c_Peroxidase/MauG"/>
</dbReference>
<dbReference type="Gene3D" id="1.10.760.10">
    <property type="entry name" value="Cytochrome c-like domain"/>
    <property type="match status" value="2"/>
</dbReference>
<accession>A0ABV7L335</accession>
<dbReference type="PANTHER" id="PTHR30600:SF10">
    <property type="entry name" value="BLL6722 PROTEIN"/>
    <property type="match status" value="1"/>
</dbReference>
<keyword evidence="7 8" id="KW-0408">Iron</keyword>
<keyword evidence="5" id="KW-0574">Periplasm</keyword>
<keyword evidence="12" id="KW-1185">Reference proteome</keyword>
<dbReference type="InterPro" id="IPR036909">
    <property type="entry name" value="Cyt_c-like_dom_sf"/>
</dbReference>
<feature type="signal peptide" evidence="9">
    <location>
        <begin position="1"/>
        <end position="27"/>
    </location>
</feature>
<dbReference type="Proteomes" id="UP001595528">
    <property type="component" value="Unassembled WGS sequence"/>
</dbReference>
<evidence type="ECO:0000313" key="12">
    <source>
        <dbReference type="Proteomes" id="UP001595528"/>
    </source>
</evidence>
<feature type="domain" description="Cytochrome c" evidence="10">
    <location>
        <begin position="209"/>
        <end position="329"/>
    </location>
</feature>
<feature type="domain" description="Cytochrome c" evidence="10">
    <location>
        <begin position="57"/>
        <end position="158"/>
    </location>
</feature>
<evidence type="ECO:0000256" key="9">
    <source>
        <dbReference type="SAM" id="SignalP"/>
    </source>
</evidence>
<dbReference type="PIRSF" id="PIRSF000294">
    <property type="entry name" value="Cytochrome-c_peroxidase"/>
    <property type="match status" value="1"/>
</dbReference>
<dbReference type="GO" id="GO:0004601">
    <property type="term" value="F:peroxidase activity"/>
    <property type="evidence" value="ECO:0007669"/>
    <property type="project" value="UniProtKB-KW"/>
</dbReference>
<keyword evidence="2 8" id="KW-0349">Heme</keyword>
<evidence type="ECO:0000256" key="7">
    <source>
        <dbReference type="ARBA" id="ARBA00023004"/>
    </source>
</evidence>
<evidence type="ECO:0000256" key="6">
    <source>
        <dbReference type="ARBA" id="ARBA00023002"/>
    </source>
</evidence>
<keyword evidence="3 8" id="KW-0479">Metal-binding</keyword>
<comment type="caution">
    <text evidence="11">The sequence shown here is derived from an EMBL/GenBank/DDBJ whole genome shotgun (WGS) entry which is preliminary data.</text>
</comment>